<reference evidence="2 3" key="1">
    <citation type="submission" date="2019-07" db="EMBL/GenBank/DDBJ databases">
        <title>Georgenia wutianyii sp. nov. and Georgenia *** sp. nov. isolated from plateau pika (Ochotona curzoniae) in the Qinghai-Tibet plateau of China.</title>
        <authorList>
            <person name="Tian Z."/>
        </authorList>
    </citation>
    <scope>NUCLEOTIDE SEQUENCE [LARGE SCALE GENOMIC DNA]</scope>
    <source>
        <strain evidence="2 3">Z446</strain>
    </source>
</reference>
<organism evidence="2 3">
    <name type="scientific">Georgenia yuyongxinii</name>
    <dbReference type="NCBI Taxonomy" id="2589797"/>
    <lineage>
        <taxon>Bacteria</taxon>
        <taxon>Bacillati</taxon>
        <taxon>Actinomycetota</taxon>
        <taxon>Actinomycetes</taxon>
        <taxon>Micrococcales</taxon>
        <taxon>Bogoriellaceae</taxon>
        <taxon>Georgenia</taxon>
    </lineage>
</organism>
<dbReference type="InterPro" id="IPR036390">
    <property type="entry name" value="WH_DNA-bd_sf"/>
</dbReference>
<keyword evidence="3" id="KW-1185">Reference proteome</keyword>
<proteinExistence type="predicted"/>
<dbReference type="PANTHER" id="PTHR43252">
    <property type="entry name" value="TRANSCRIPTIONAL REGULATOR YQJI"/>
    <property type="match status" value="1"/>
</dbReference>
<dbReference type="PANTHER" id="PTHR43252:SF2">
    <property type="entry name" value="TRANSCRIPTION REGULATOR, PADR-LIKE FAMILY"/>
    <property type="match status" value="1"/>
</dbReference>
<dbReference type="RefSeq" id="WP_143419169.1">
    <property type="nucleotide sequence ID" value="NZ_VJXR01000049.1"/>
</dbReference>
<dbReference type="SUPFAM" id="SSF46785">
    <property type="entry name" value="Winged helix' DNA-binding domain"/>
    <property type="match status" value="1"/>
</dbReference>
<comment type="caution">
    <text evidence="2">The sequence shown here is derived from an EMBL/GenBank/DDBJ whole genome shotgun (WGS) entry which is preliminary data.</text>
</comment>
<dbReference type="EMBL" id="VJXR01000049">
    <property type="protein sequence ID" value="TRW44250.1"/>
    <property type="molecule type" value="Genomic_DNA"/>
</dbReference>
<dbReference type="Proteomes" id="UP000318693">
    <property type="component" value="Unassembled WGS sequence"/>
</dbReference>
<evidence type="ECO:0000259" key="1">
    <source>
        <dbReference type="Pfam" id="PF03551"/>
    </source>
</evidence>
<gene>
    <name evidence="2" type="ORF">FJ693_14375</name>
</gene>
<evidence type="ECO:0000313" key="2">
    <source>
        <dbReference type="EMBL" id="TRW44250.1"/>
    </source>
</evidence>
<protein>
    <submittedName>
        <fullName evidence="2">PadR family transcriptional regulator</fullName>
    </submittedName>
</protein>
<dbReference type="AlphaFoldDB" id="A0A552WNC5"/>
<accession>A0A552WNC5</accession>
<dbReference type="InterPro" id="IPR005149">
    <property type="entry name" value="Tscrpt_reg_PadR_N"/>
</dbReference>
<sequence length="198" mass="22088">MSLKHALLGILHAQPMNGYRLARFFAGAQSWVWSAPQSQVYGVLRTLSDEGLIVGEEQAGAAGPRTTVYSLTATGQHELREWIATPHPAPPLRDPFALQALLFDLVDPDEAVPAVRAYLADQERLVTEWTEHRDALLRMDTPLLRARLETRDAAEHERIARLKANVFDGQLEVARARAAWARRTLELLAERAPARPST</sequence>
<dbReference type="Gene3D" id="1.10.10.10">
    <property type="entry name" value="Winged helix-like DNA-binding domain superfamily/Winged helix DNA-binding domain"/>
    <property type="match status" value="1"/>
</dbReference>
<evidence type="ECO:0000313" key="3">
    <source>
        <dbReference type="Proteomes" id="UP000318693"/>
    </source>
</evidence>
<name>A0A552WNC5_9MICO</name>
<dbReference type="Pfam" id="PF03551">
    <property type="entry name" value="PadR"/>
    <property type="match status" value="1"/>
</dbReference>
<feature type="domain" description="Transcription regulator PadR N-terminal" evidence="1">
    <location>
        <begin position="7"/>
        <end position="81"/>
    </location>
</feature>
<dbReference type="InterPro" id="IPR036388">
    <property type="entry name" value="WH-like_DNA-bd_sf"/>
</dbReference>